<dbReference type="SMART" id="SM00342">
    <property type="entry name" value="HTH_ARAC"/>
    <property type="match status" value="1"/>
</dbReference>
<dbReference type="PROSITE" id="PS01124">
    <property type="entry name" value="HTH_ARAC_FAMILY_2"/>
    <property type="match status" value="1"/>
</dbReference>
<sequence>MKLLFFIRSMEITSRILGSGTENDPGTHELIFCKRGRGTLIHRSNSVEIQEGSLLFNPRGRLVASEGLLTVVQILFAEELFSPQVNMDREALYVLGIVKIHARRQNHIALSRIGSERMNSLMAGMLWEYQNRYRGYSWAIRLKLIGLLITLMRDTRFDVSIKGLKPWSSTRIQDAVLYLNTDYMNPISVEDVLESCGLSRSHFHALFKRETGQTFVEYLSALRCTRAAELLVTTEKTVLQIATESGFNNLSHFYHVFRRRYGMSPGQYRHRQHLA</sequence>
<keyword evidence="2 5" id="KW-0238">DNA-binding</keyword>
<keyword evidence="3" id="KW-0804">Transcription</keyword>
<evidence type="ECO:0000256" key="1">
    <source>
        <dbReference type="ARBA" id="ARBA00023015"/>
    </source>
</evidence>
<dbReference type="InterPro" id="IPR037923">
    <property type="entry name" value="HTH-like"/>
</dbReference>
<dbReference type="InterPro" id="IPR009057">
    <property type="entry name" value="Homeodomain-like_sf"/>
</dbReference>
<dbReference type="PRINTS" id="PR00032">
    <property type="entry name" value="HTHARAC"/>
</dbReference>
<organism evidence="5 6">
    <name type="scientific">Alkalispirochaeta americana</name>
    <dbReference type="NCBI Taxonomy" id="159291"/>
    <lineage>
        <taxon>Bacteria</taxon>
        <taxon>Pseudomonadati</taxon>
        <taxon>Spirochaetota</taxon>
        <taxon>Spirochaetia</taxon>
        <taxon>Spirochaetales</taxon>
        <taxon>Spirochaetaceae</taxon>
        <taxon>Alkalispirochaeta</taxon>
    </lineage>
</organism>
<accession>A0A1N6S1A2</accession>
<dbReference type="Proteomes" id="UP000186400">
    <property type="component" value="Unassembled WGS sequence"/>
</dbReference>
<dbReference type="AlphaFoldDB" id="A0A1N6S1A2"/>
<protein>
    <submittedName>
        <fullName evidence="5">AraC-type DNA-binding protein</fullName>
    </submittedName>
</protein>
<evidence type="ECO:0000259" key="4">
    <source>
        <dbReference type="PROSITE" id="PS01124"/>
    </source>
</evidence>
<dbReference type="PANTHER" id="PTHR43280:SF28">
    <property type="entry name" value="HTH-TYPE TRANSCRIPTIONAL ACTIVATOR RHAS"/>
    <property type="match status" value="1"/>
</dbReference>
<keyword evidence="6" id="KW-1185">Reference proteome</keyword>
<dbReference type="RefSeq" id="WP_076488525.1">
    <property type="nucleotide sequence ID" value="NZ_FTMS01000007.1"/>
</dbReference>
<dbReference type="PANTHER" id="PTHR43280">
    <property type="entry name" value="ARAC-FAMILY TRANSCRIPTIONAL REGULATOR"/>
    <property type="match status" value="1"/>
</dbReference>
<evidence type="ECO:0000313" key="5">
    <source>
        <dbReference type="EMBL" id="SIQ34772.1"/>
    </source>
</evidence>
<dbReference type="Gene3D" id="1.10.10.60">
    <property type="entry name" value="Homeodomain-like"/>
    <property type="match status" value="2"/>
</dbReference>
<dbReference type="STRING" id="159291.SAMN05920897_10794"/>
<dbReference type="SUPFAM" id="SSF51215">
    <property type="entry name" value="Regulatory protein AraC"/>
    <property type="match status" value="1"/>
</dbReference>
<feature type="domain" description="HTH araC/xylS-type" evidence="4">
    <location>
        <begin position="173"/>
        <end position="271"/>
    </location>
</feature>
<proteinExistence type="predicted"/>
<dbReference type="Pfam" id="PF12833">
    <property type="entry name" value="HTH_18"/>
    <property type="match status" value="1"/>
</dbReference>
<dbReference type="GO" id="GO:0003700">
    <property type="term" value="F:DNA-binding transcription factor activity"/>
    <property type="evidence" value="ECO:0007669"/>
    <property type="project" value="InterPro"/>
</dbReference>
<reference evidence="5 6" key="1">
    <citation type="submission" date="2017-01" db="EMBL/GenBank/DDBJ databases">
        <authorList>
            <person name="Mah S.A."/>
            <person name="Swanson W.J."/>
            <person name="Moy G.W."/>
            <person name="Vacquier V.D."/>
        </authorList>
    </citation>
    <scope>NUCLEOTIDE SEQUENCE [LARGE SCALE GENOMIC DNA]</scope>
    <source>
        <strain evidence="5 6">ASpG1</strain>
    </source>
</reference>
<evidence type="ECO:0000256" key="2">
    <source>
        <dbReference type="ARBA" id="ARBA00023125"/>
    </source>
</evidence>
<dbReference type="GO" id="GO:0043565">
    <property type="term" value="F:sequence-specific DNA binding"/>
    <property type="evidence" value="ECO:0007669"/>
    <property type="project" value="InterPro"/>
</dbReference>
<dbReference type="EMBL" id="FTMS01000007">
    <property type="protein sequence ID" value="SIQ34772.1"/>
    <property type="molecule type" value="Genomic_DNA"/>
</dbReference>
<dbReference type="SUPFAM" id="SSF46689">
    <property type="entry name" value="Homeodomain-like"/>
    <property type="match status" value="2"/>
</dbReference>
<dbReference type="InterPro" id="IPR020449">
    <property type="entry name" value="Tscrpt_reg_AraC-type_HTH"/>
</dbReference>
<gene>
    <name evidence="5" type="ORF">SAMN05920897_10794</name>
</gene>
<keyword evidence="1" id="KW-0805">Transcription regulation</keyword>
<dbReference type="OrthoDB" id="369676at2"/>
<evidence type="ECO:0000256" key="3">
    <source>
        <dbReference type="ARBA" id="ARBA00023163"/>
    </source>
</evidence>
<dbReference type="InterPro" id="IPR018060">
    <property type="entry name" value="HTH_AraC"/>
</dbReference>
<evidence type="ECO:0000313" key="6">
    <source>
        <dbReference type="Proteomes" id="UP000186400"/>
    </source>
</evidence>
<name>A0A1N6S1A2_9SPIO</name>